<dbReference type="GO" id="GO:0046961">
    <property type="term" value="F:proton-transporting ATPase activity, rotational mechanism"/>
    <property type="evidence" value="ECO:0007669"/>
    <property type="project" value="InterPro"/>
</dbReference>
<gene>
    <name evidence="6" type="ORF">CWI36_0665p0040</name>
    <name evidence="7" type="ORF">CWI39_0194p0050</name>
</gene>
<protein>
    <recommendedName>
        <fullName evidence="10">V-type proton ATPase subunit G</fullName>
    </recommendedName>
</protein>
<keyword evidence="2" id="KW-0813">Transport</keyword>
<proteinExistence type="inferred from homology"/>
<accession>A0A4Q9LED9</accession>
<comment type="caution">
    <text evidence="6">The sequence shown here is derived from an EMBL/GenBank/DDBJ whole genome shotgun (WGS) entry which is preliminary data.</text>
</comment>
<comment type="similarity">
    <text evidence="1">Belongs to the V-ATPase G subunit family.</text>
</comment>
<evidence type="ECO:0000256" key="4">
    <source>
        <dbReference type="ARBA" id="ARBA00023065"/>
    </source>
</evidence>
<feature type="coiled-coil region" evidence="5">
    <location>
        <begin position="6"/>
        <end position="92"/>
    </location>
</feature>
<dbReference type="AlphaFoldDB" id="A0A4Q9LED9"/>
<evidence type="ECO:0000313" key="8">
    <source>
        <dbReference type="Proteomes" id="UP000291404"/>
    </source>
</evidence>
<dbReference type="GO" id="GO:0016471">
    <property type="term" value="C:vacuolar proton-transporting V-type ATPase complex"/>
    <property type="evidence" value="ECO:0007669"/>
    <property type="project" value="InterPro"/>
</dbReference>
<dbReference type="Gene3D" id="1.20.5.2950">
    <property type="match status" value="1"/>
</dbReference>
<sequence length="104" mass="12224">MSADSIKRLIQCEKEAKESINNARKERDTLKIKAKKDALEIIERLKVQKNQELTDLEAENAKYLEKIRKELYEKYEDDSKKYENVLDSKTDLVESIVQFITGEN</sequence>
<dbReference type="InterPro" id="IPR005124">
    <property type="entry name" value="V-ATPase_G"/>
</dbReference>
<evidence type="ECO:0000256" key="2">
    <source>
        <dbReference type="ARBA" id="ARBA00022448"/>
    </source>
</evidence>
<dbReference type="EMBL" id="PITI01000665">
    <property type="protein sequence ID" value="TBU05190.1"/>
    <property type="molecule type" value="Genomic_DNA"/>
</dbReference>
<dbReference type="VEuPathDB" id="MicrosporidiaDB:CWI39_0194p0050"/>
<evidence type="ECO:0000313" key="9">
    <source>
        <dbReference type="Proteomes" id="UP000293045"/>
    </source>
</evidence>
<dbReference type="Proteomes" id="UP000293045">
    <property type="component" value="Unassembled WGS sequence"/>
</dbReference>
<keyword evidence="5" id="KW-0175">Coiled coil</keyword>
<dbReference type="Proteomes" id="UP000291404">
    <property type="component" value="Unassembled WGS sequence"/>
</dbReference>
<evidence type="ECO:0000313" key="7">
    <source>
        <dbReference type="EMBL" id="TBU08350.1"/>
    </source>
</evidence>
<evidence type="ECO:0000256" key="3">
    <source>
        <dbReference type="ARBA" id="ARBA00022781"/>
    </source>
</evidence>
<evidence type="ECO:0000256" key="1">
    <source>
        <dbReference type="ARBA" id="ARBA00010066"/>
    </source>
</evidence>
<reference evidence="8 9" key="1">
    <citation type="submission" date="2017-12" db="EMBL/GenBank/DDBJ databases">
        <authorList>
            <person name="Pombert J.-F."/>
            <person name="Haag K.L."/>
            <person name="Ebert D."/>
        </authorList>
    </citation>
    <scope>NUCLEOTIDE SEQUENCE [LARGE SCALE GENOMIC DNA]</scope>
    <source>
        <strain evidence="6">BE-OM-2</strain>
        <strain evidence="7">IL-BN-2</strain>
    </source>
</reference>
<evidence type="ECO:0008006" key="10">
    <source>
        <dbReference type="Google" id="ProtNLM"/>
    </source>
</evidence>
<keyword evidence="3" id="KW-0375">Hydrogen ion transport</keyword>
<organism evidence="6 8">
    <name type="scientific">Hamiltosporidium magnivora</name>
    <dbReference type="NCBI Taxonomy" id="148818"/>
    <lineage>
        <taxon>Eukaryota</taxon>
        <taxon>Fungi</taxon>
        <taxon>Fungi incertae sedis</taxon>
        <taxon>Microsporidia</taxon>
        <taxon>Dubosqiidae</taxon>
        <taxon>Hamiltosporidium</taxon>
    </lineage>
</organism>
<dbReference type="EMBL" id="PIXR01000194">
    <property type="protein sequence ID" value="TBU08350.1"/>
    <property type="molecule type" value="Genomic_DNA"/>
</dbReference>
<keyword evidence="8" id="KW-1185">Reference proteome</keyword>
<evidence type="ECO:0000256" key="5">
    <source>
        <dbReference type="SAM" id="Coils"/>
    </source>
</evidence>
<name>A0A4Q9LED9_9MICR</name>
<dbReference type="Pfam" id="PF03179">
    <property type="entry name" value="V-ATPase_G"/>
    <property type="match status" value="1"/>
</dbReference>
<keyword evidence="4" id="KW-0406">Ion transport</keyword>
<dbReference type="VEuPathDB" id="MicrosporidiaDB:CWI36_0665p0040"/>
<evidence type="ECO:0000313" key="6">
    <source>
        <dbReference type="EMBL" id="TBU05190.1"/>
    </source>
</evidence>